<dbReference type="SUPFAM" id="SSF46689">
    <property type="entry name" value="Homeodomain-like"/>
    <property type="match status" value="1"/>
</dbReference>
<dbReference type="Pfam" id="PF02954">
    <property type="entry name" value="HTH_8"/>
    <property type="match status" value="1"/>
</dbReference>
<protein>
    <recommendedName>
        <fullName evidence="1">DNA binding HTH domain-containing protein</fullName>
    </recommendedName>
</protein>
<evidence type="ECO:0000313" key="2">
    <source>
        <dbReference type="EMBL" id="MBD8005394.1"/>
    </source>
</evidence>
<accession>A0ABR8VKW5</accession>
<organism evidence="2 3">
    <name type="scientific">Bacillus norwichensis</name>
    <dbReference type="NCBI Taxonomy" id="2762217"/>
    <lineage>
        <taxon>Bacteria</taxon>
        <taxon>Bacillati</taxon>
        <taxon>Bacillota</taxon>
        <taxon>Bacilli</taxon>
        <taxon>Bacillales</taxon>
        <taxon>Bacillaceae</taxon>
        <taxon>Bacillus</taxon>
    </lineage>
</organism>
<reference evidence="2 3" key="1">
    <citation type="submission" date="2020-08" db="EMBL/GenBank/DDBJ databases">
        <title>A Genomic Blueprint of the Chicken Gut Microbiome.</title>
        <authorList>
            <person name="Gilroy R."/>
            <person name="Ravi A."/>
            <person name="Getino M."/>
            <person name="Pursley I."/>
            <person name="Horton D.L."/>
            <person name="Alikhan N.-F."/>
            <person name="Baker D."/>
            <person name="Gharbi K."/>
            <person name="Hall N."/>
            <person name="Watson M."/>
            <person name="Adriaenssens E.M."/>
            <person name="Foster-Nyarko E."/>
            <person name="Jarju S."/>
            <person name="Secka A."/>
            <person name="Antonio M."/>
            <person name="Oren A."/>
            <person name="Chaudhuri R."/>
            <person name="La Ragione R.M."/>
            <person name="Hildebrand F."/>
            <person name="Pallen M.J."/>
        </authorList>
    </citation>
    <scope>NUCLEOTIDE SEQUENCE [LARGE SCALE GENOMIC DNA]</scope>
    <source>
        <strain evidence="2 3">Sa1BUA2</strain>
    </source>
</reference>
<sequence>MIKHAFQPKLEEDAITDDYIRVRVRSLQEMETEIYDQLLKKFDNNKTIVANKLGISRTTLWKKIKEVP</sequence>
<feature type="domain" description="DNA binding HTH" evidence="1">
    <location>
        <begin position="27"/>
        <end position="66"/>
    </location>
</feature>
<name>A0ABR8VKW5_9BACI</name>
<dbReference type="Gene3D" id="1.10.10.60">
    <property type="entry name" value="Homeodomain-like"/>
    <property type="match status" value="1"/>
</dbReference>
<keyword evidence="3" id="KW-1185">Reference proteome</keyword>
<proteinExistence type="predicted"/>
<dbReference type="Proteomes" id="UP000648182">
    <property type="component" value="Unassembled WGS sequence"/>
</dbReference>
<dbReference type="EMBL" id="JACSPV010000013">
    <property type="protein sequence ID" value="MBD8005394.1"/>
    <property type="molecule type" value="Genomic_DNA"/>
</dbReference>
<gene>
    <name evidence="2" type="ORF">H9631_09890</name>
</gene>
<evidence type="ECO:0000259" key="1">
    <source>
        <dbReference type="Pfam" id="PF02954"/>
    </source>
</evidence>
<comment type="caution">
    <text evidence="2">The sequence shown here is derived from an EMBL/GenBank/DDBJ whole genome shotgun (WGS) entry which is preliminary data.</text>
</comment>
<dbReference type="InterPro" id="IPR009057">
    <property type="entry name" value="Homeodomain-like_sf"/>
</dbReference>
<evidence type="ECO:0000313" key="3">
    <source>
        <dbReference type="Proteomes" id="UP000648182"/>
    </source>
</evidence>
<dbReference type="InterPro" id="IPR002197">
    <property type="entry name" value="HTH_Fis"/>
</dbReference>